<dbReference type="PANTHER" id="PTHR30572">
    <property type="entry name" value="MEMBRANE COMPONENT OF TRANSPORTER-RELATED"/>
    <property type="match status" value="1"/>
</dbReference>
<dbReference type="InterPro" id="IPR050250">
    <property type="entry name" value="Macrolide_Exporter_MacB"/>
</dbReference>
<dbReference type="GO" id="GO:0005886">
    <property type="term" value="C:plasma membrane"/>
    <property type="evidence" value="ECO:0007669"/>
    <property type="project" value="UniProtKB-SubCell"/>
</dbReference>
<dbReference type="InterPro" id="IPR003838">
    <property type="entry name" value="ABC3_permease_C"/>
</dbReference>
<evidence type="ECO:0000256" key="4">
    <source>
        <dbReference type="ARBA" id="ARBA00022989"/>
    </source>
</evidence>
<keyword evidence="2" id="KW-1003">Cell membrane</keyword>
<proteinExistence type="inferred from homology"/>
<feature type="transmembrane region" description="Helical" evidence="7">
    <location>
        <begin position="60"/>
        <end position="80"/>
    </location>
</feature>
<dbReference type="EMBL" id="BARW01006579">
    <property type="protein sequence ID" value="GAI77898.1"/>
    <property type="molecule type" value="Genomic_DNA"/>
</dbReference>
<keyword evidence="4 7" id="KW-1133">Transmembrane helix</keyword>
<accession>X1RBF2</accession>
<dbReference type="SUPFAM" id="SSF161098">
    <property type="entry name" value="MetI-like"/>
    <property type="match status" value="1"/>
</dbReference>
<comment type="subcellular location">
    <subcellularLocation>
        <location evidence="1">Cell membrane</location>
        <topology evidence="1">Multi-pass membrane protein</topology>
    </subcellularLocation>
</comment>
<keyword evidence="3 7" id="KW-0812">Transmembrane</keyword>
<dbReference type="GO" id="GO:0022857">
    <property type="term" value="F:transmembrane transporter activity"/>
    <property type="evidence" value="ECO:0007669"/>
    <property type="project" value="TreeGrafter"/>
</dbReference>
<dbReference type="AlphaFoldDB" id="X1RBF2"/>
<evidence type="ECO:0000256" key="3">
    <source>
        <dbReference type="ARBA" id="ARBA00022692"/>
    </source>
</evidence>
<dbReference type="InterPro" id="IPR035906">
    <property type="entry name" value="MetI-like_sf"/>
</dbReference>
<dbReference type="PANTHER" id="PTHR30572:SF4">
    <property type="entry name" value="ABC TRANSPORTER PERMEASE YTRF"/>
    <property type="match status" value="1"/>
</dbReference>
<evidence type="ECO:0000256" key="1">
    <source>
        <dbReference type="ARBA" id="ARBA00004651"/>
    </source>
</evidence>
<evidence type="ECO:0000313" key="9">
    <source>
        <dbReference type="EMBL" id="GAI77898.1"/>
    </source>
</evidence>
<evidence type="ECO:0000256" key="7">
    <source>
        <dbReference type="SAM" id="Phobius"/>
    </source>
</evidence>
<dbReference type="Pfam" id="PF02687">
    <property type="entry name" value="FtsX"/>
    <property type="match status" value="1"/>
</dbReference>
<evidence type="ECO:0000256" key="2">
    <source>
        <dbReference type="ARBA" id="ARBA00022475"/>
    </source>
</evidence>
<reference evidence="9" key="1">
    <citation type="journal article" date="2014" name="Front. Microbiol.">
        <title>High frequency of phylogenetically diverse reductive dehalogenase-homologous genes in deep subseafloor sedimentary metagenomes.</title>
        <authorList>
            <person name="Kawai M."/>
            <person name="Futagami T."/>
            <person name="Toyoda A."/>
            <person name="Takaki Y."/>
            <person name="Nishi S."/>
            <person name="Hori S."/>
            <person name="Arai W."/>
            <person name="Tsubouchi T."/>
            <person name="Morono Y."/>
            <person name="Uchiyama I."/>
            <person name="Ito T."/>
            <person name="Fujiyama A."/>
            <person name="Inagaki F."/>
            <person name="Takami H."/>
        </authorList>
    </citation>
    <scope>NUCLEOTIDE SEQUENCE</scope>
    <source>
        <strain evidence="9">Expedition CK06-06</strain>
    </source>
</reference>
<comment type="similarity">
    <text evidence="6">Belongs to the ABC-4 integral membrane protein family.</text>
</comment>
<evidence type="ECO:0000256" key="6">
    <source>
        <dbReference type="ARBA" id="ARBA00038076"/>
    </source>
</evidence>
<feature type="transmembrane region" description="Helical" evidence="7">
    <location>
        <begin position="27"/>
        <end position="48"/>
    </location>
</feature>
<protein>
    <recommendedName>
        <fullName evidence="8">ABC3 transporter permease C-terminal domain-containing protein</fullName>
    </recommendedName>
</protein>
<organism evidence="9">
    <name type="scientific">marine sediment metagenome</name>
    <dbReference type="NCBI Taxonomy" id="412755"/>
    <lineage>
        <taxon>unclassified sequences</taxon>
        <taxon>metagenomes</taxon>
        <taxon>ecological metagenomes</taxon>
    </lineage>
</organism>
<gene>
    <name evidence="9" type="ORF">S12H4_13826</name>
</gene>
<keyword evidence="5 7" id="KW-0472">Membrane</keyword>
<evidence type="ECO:0000256" key="5">
    <source>
        <dbReference type="ARBA" id="ARBA00023136"/>
    </source>
</evidence>
<feature type="domain" description="ABC3 transporter permease C-terminal" evidence="8">
    <location>
        <begin position="8"/>
        <end position="90"/>
    </location>
</feature>
<name>X1RBF2_9ZZZZ</name>
<evidence type="ECO:0000259" key="8">
    <source>
        <dbReference type="Pfam" id="PF02687"/>
    </source>
</evidence>
<sequence length="97" mass="10506">MCIKFFSRKAVGASNQNILSQFLIESIVLALIGGIIGIILGILLAWLISTVSPLKAAVSFWMILLGFGFSATVGIFFGIYPARRAATLNPIEALRYE</sequence>
<comment type="caution">
    <text evidence="9">The sequence shown here is derived from an EMBL/GenBank/DDBJ whole genome shotgun (WGS) entry which is preliminary data.</text>
</comment>